<dbReference type="GO" id="GO:0046654">
    <property type="term" value="P:tetrahydrofolate biosynthetic process"/>
    <property type="evidence" value="ECO:0007669"/>
    <property type="project" value="UniProtKB-UniRule"/>
</dbReference>
<sequence>MIDIQNQPDYRNIPIDKVGIKGLKYPVKVLDKTTGLQSTVAQISMYVDLPHQCKGTHMSRFVEILHLFRTKVSLESITNILEDMKKILGAKSSHIEITFPYFIEKKSPETGSKGLMDYTCSIIGSSNGKTDTDIVLTVAVPVTSVCPCSKEISEYGAHNQRGEVLVSTRFKRLIWIEHIVELVEACASCDIFSVLKREDEKFVTEKAYDNPKFVEDIARDVAKALMEDDNITWFSVSAENFESIHNHSAYAYIEKAVIS</sequence>
<dbReference type="InterPro" id="IPR003801">
    <property type="entry name" value="GTP_cyclohydrolase_FolE2/MptA"/>
</dbReference>
<comment type="function">
    <text evidence="2">Converts GTP to 7,8-dihydroneopterin triphosphate.</text>
</comment>
<dbReference type="Gene3D" id="3.10.270.10">
    <property type="entry name" value="Urate Oxidase"/>
    <property type="match status" value="1"/>
</dbReference>
<dbReference type="PANTHER" id="PTHR36445:SF1">
    <property type="entry name" value="GTP CYCLOHYDROLASE MPTA"/>
    <property type="match status" value="1"/>
</dbReference>
<organism evidence="3 4">
    <name type="scientific">Desulfobacula phenolica</name>
    <dbReference type="NCBI Taxonomy" id="90732"/>
    <lineage>
        <taxon>Bacteria</taxon>
        <taxon>Pseudomonadati</taxon>
        <taxon>Thermodesulfobacteriota</taxon>
        <taxon>Desulfobacteria</taxon>
        <taxon>Desulfobacterales</taxon>
        <taxon>Desulfobacteraceae</taxon>
        <taxon>Desulfobacula</taxon>
    </lineage>
</organism>
<comment type="similarity">
    <text evidence="2">Belongs to the GTP cyclohydrolase IV family.</text>
</comment>
<accession>A0A1H2DPA8</accession>
<dbReference type="HAMAP" id="MF_01527_B">
    <property type="entry name" value="GTP_cyclohydrol_B"/>
    <property type="match status" value="1"/>
</dbReference>
<keyword evidence="4" id="KW-1185">Reference proteome</keyword>
<feature type="site" description="May be catalytically important" evidence="2">
    <location>
        <position position="146"/>
    </location>
</feature>
<evidence type="ECO:0000256" key="2">
    <source>
        <dbReference type="HAMAP-Rule" id="MF_01527"/>
    </source>
</evidence>
<comment type="catalytic activity">
    <reaction evidence="2">
        <text>GTP + H2O = 7,8-dihydroneopterin 3'-triphosphate + formate + H(+)</text>
        <dbReference type="Rhea" id="RHEA:17473"/>
        <dbReference type="ChEBI" id="CHEBI:15377"/>
        <dbReference type="ChEBI" id="CHEBI:15378"/>
        <dbReference type="ChEBI" id="CHEBI:15740"/>
        <dbReference type="ChEBI" id="CHEBI:37565"/>
        <dbReference type="ChEBI" id="CHEBI:58462"/>
        <dbReference type="EC" id="3.5.4.16"/>
    </reaction>
</comment>
<dbReference type="InterPro" id="IPR022838">
    <property type="entry name" value="GTP_cyclohydrolase_FolE2"/>
</dbReference>
<dbReference type="PANTHER" id="PTHR36445">
    <property type="entry name" value="GTP CYCLOHYDROLASE MPTA"/>
    <property type="match status" value="1"/>
</dbReference>
<dbReference type="EMBL" id="FNLL01000001">
    <property type="protein sequence ID" value="SDT84571.1"/>
    <property type="molecule type" value="Genomic_DNA"/>
</dbReference>
<protein>
    <recommendedName>
        <fullName evidence="2">GTP cyclohydrolase FolE2</fullName>
        <ecNumber evidence="2">3.5.4.16</ecNumber>
    </recommendedName>
</protein>
<evidence type="ECO:0000256" key="1">
    <source>
        <dbReference type="ARBA" id="ARBA00022801"/>
    </source>
</evidence>
<dbReference type="UniPathway" id="UPA00848">
    <property type="reaction ID" value="UER00151"/>
</dbReference>
<dbReference type="RefSeq" id="WP_092229748.1">
    <property type="nucleotide sequence ID" value="NZ_FNLL01000001.1"/>
</dbReference>
<evidence type="ECO:0000313" key="3">
    <source>
        <dbReference type="EMBL" id="SDT84571.1"/>
    </source>
</evidence>
<dbReference type="Pfam" id="PF02649">
    <property type="entry name" value="GCHY-1"/>
    <property type="match status" value="1"/>
</dbReference>
<name>A0A1H2DPA8_9BACT</name>
<reference evidence="4" key="1">
    <citation type="submission" date="2016-10" db="EMBL/GenBank/DDBJ databases">
        <authorList>
            <person name="Varghese N."/>
            <person name="Submissions S."/>
        </authorList>
    </citation>
    <scope>NUCLEOTIDE SEQUENCE [LARGE SCALE GENOMIC DNA]</scope>
    <source>
        <strain evidence="4">DSM 3384</strain>
    </source>
</reference>
<dbReference type="GO" id="GO:0003934">
    <property type="term" value="F:GTP cyclohydrolase I activity"/>
    <property type="evidence" value="ECO:0007669"/>
    <property type="project" value="UniProtKB-UniRule"/>
</dbReference>
<evidence type="ECO:0000313" key="4">
    <source>
        <dbReference type="Proteomes" id="UP000199608"/>
    </source>
</evidence>
<dbReference type="EC" id="3.5.4.16" evidence="2"/>
<dbReference type="Proteomes" id="UP000199608">
    <property type="component" value="Unassembled WGS sequence"/>
</dbReference>
<proteinExistence type="inferred from homology"/>
<comment type="pathway">
    <text evidence="2">Cofactor biosynthesis; 7,8-dihydroneopterin triphosphate biosynthesis; 7,8-dihydroneopterin triphosphate from GTP: step 1/1.</text>
</comment>
<keyword evidence="1 2" id="KW-0378">Hydrolase</keyword>
<dbReference type="AlphaFoldDB" id="A0A1H2DPA8"/>
<dbReference type="NCBIfam" id="NF010200">
    <property type="entry name" value="PRK13674.1-1"/>
    <property type="match status" value="1"/>
</dbReference>
<gene>
    <name evidence="2" type="primary">folE2</name>
    <name evidence="3" type="ORF">SAMN04487931_101307</name>
</gene>